<dbReference type="RefSeq" id="WP_046376054.1">
    <property type="nucleotide sequence ID" value="NZ_CP010429.1"/>
</dbReference>
<dbReference type="AlphaFoldDB" id="A0A0E3V5U3"/>
<dbReference type="CDD" id="cd03141">
    <property type="entry name" value="GATase1_Hsp31_like"/>
    <property type="match status" value="1"/>
</dbReference>
<dbReference type="EMBL" id="CP010429">
    <property type="protein sequence ID" value="AKD54457.1"/>
    <property type="molecule type" value="Genomic_DNA"/>
</dbReference>
<dbReference type="KEGG" id="srd:SD10_05560"/>
<organism evidence="5 6">
    <name type="scientific">Spirosoma radiotolerans</name>
    <dbReference type="NCBI Taxonomy" id="1379870"/>
    <lineage>
        <taxon>Bacteria</taxon>
        <taxon>Pseudomonadati</taxon>
        <taxon>Bacteroidota</taxon>
        <taxon>Cytophagia</taxon>
        <taxon>Cytophagales</taxon>
        <taxon>Cytophagaceae</taxon>
        <taxon>Spirosoma</taxon>
    </lineage>
</organism>
<keyword evidence="2" id="KW-0456">Lyase</keyword>
<comment type="similarity">
    <text evidence="3">Belongs to the peptidase C56 family. HSP31-like subfamily.</text>
</comment>
<dbReference type="GO" id="GO:0019243">
    <property type="term" value="P:methylglyoxal catabolic process to D-lactate via S-lactoyl-glutathione"/>
    <property type="evidence" value="ECO:0007669"/>
    <property type="project" value="TreeGrafter"/>
</dbReference>
<dbReference type="HOGENOM" id="CLU_070319_1_0_10"/>
<dbReference type="InterPro" id="IPR002818">
    <property type="entry name" value="DJ-1/PfpI"/>
</dbReference>
<dbReference type="PATRIC" id="fig|1379870.5.peg.1205"/>
<dbReference type="STRING" id="1379870.SD10_05560"/>
<dbReference type="OrthoDB" id="9792284at2"/>
<sequence>MDPIYRALIVCTNHTDYPTKPHKTGLWLSEATHFYDELAGRNLPYDIASPNGGPVPIDEKSIDRRDAINEKWYHDPTFRAKLESSIRIDDVNPASYQIIYFTGGHGTMWDFPNNPALQTITRQIYEKGGMVAAVCHGVSALLNVTLSDGSLLIDSKQLTGFSNMEEKLVRLDEEVPFLLEDLLRQKKAIYSKSLIPFLPYIEVDERLVTGQNPLSARKVGRKVLEEMYEK</sequence>
<keyword evidence="1" id="KW-0346">Stress response</keyword>
<dbReference type="Pfam" id="PF01965">
    <property type="entry name" value="DJ-1_PfpI"/>
    <property type="match status" value="1"/>
</dbReference>
<proteinExistence type="inferred from homology"/>
<dbReference type="InterPro" id="IPR050325">
    <property type="entry name" value="Prot/Nucl_acid_deglycase"/>
</dbReference>
<protein>
    <submittedName>
        <fullName evidence="5">Thiamine biosynthesis protein ThiJ</fullName>
    </submittedName>
</protein>
<evidence type="ECO:0000313" key="5">
    <source>
        <dbReference type="EMBL" id="AKD54457.1"/>
    </source>
</evidence>
<name>A0A0E3V5U3_9BACT</name>
<dbReference type="GO" id="GO:0019172">
    <property type="term" value="F:glyoxalase III activity"/>
    <property type="evidence" value="ECO:0007669"/>
    <property type="project" value="TreeGrafter"/>
</dbReference>
<dbReference type="SUPFAM" id="SSF52317">
    <property type="entry name" value="Class I glutamine amidotransferase-like"/>
    <property type="match status" value="1"/>
</dbReference>
<dbReference type="GO" id="GO:0005737">
    <property type="term" value="C:cytoplasm"/>
    <property type="evidence" value="ECO:0007669"/>
    <property type="project" value="TreeGrafter"/>
</dbReference>
<reference evidence="5 6" key="1">
    <citation type="journal article" date="2014" name="Curr. Microbiol.">
        <title>Spirosoma radiotolerans sp. nov., a gamma-radiation-resistant bacterium isolated from gamma ray-irradiated soil.</title>
        <authorList>
            <person name="Lee J.J."/>
            <person name="Srinivasan S."/>
            <person name="Lim S."/>
            <person name="Joe M."/>
            <person name="Im S."/>
            <person name="Bae S.I."/>
            <person name="Park K.R."/>
            <person name="Han J.H."/>
            <person name="Park S.H."/>
            <person name="Joo B.M."/>
            <person name="Park S.J."/>
            <person name="Kim M.K."/>
        </authorList>
    </citation>
    <scope>NUCLEOTIDE SEQUENCE [LARGE SCALE GENOMIC DNA]</scope>
    <source>
        <strain evidence="5 6">DG5A</strain>
    </source>
</reference>
<evidence type="ECO:0000256" key="1">
    <source>
        <dbReference type="ARBA" id="ARBA00023016"/>
    </source>
</evidence>
<dbReference type="PANTHER" id="PTHR48094:SF11">
    <property type="entry name" value="GLUTATHIONE-INDEPENDENT GLYOXALASE HSP31-RELATED"/>
    <property type="match status" value="1"/>
</dbReference>
<dbReference type="InterPro" id="IPR029062">
    <property type="entry name" value="Class_I_gatase-like"/>
</dbReference>
<gene>
    <name evidence="5" type="ORF">SD10_05560</name>
</gene>
<accession>A0A0E3V5U3</accession>
<evidence type="ECO:0000256" key="3">
    <source>
        <dbReference type="ARBA" id="ARBA00038493"/>
    </source>
</evidence>
<feature type="domain" description="DJ-1/PfpI" evidence="4">
    <location>
        <begin position="84"/>
        <end position="226"/>
    </location>
</feature>
<dbReference type="Proteomes" id="UP000033054">
    <property type="component" value="Chromosome"/>
</dbReference>
<evidence type="ECO:0000313" key="6">
    <source>
        <dbReference type="Proteomes" id="UP000033054"/>
    </source>
</evidence>
<evidence type="ECO:0000259" key="4">
    <source>
        <dbReference type="Pfam" id="PF01965"/>
    </source>
</evidence>
<evidence type="ECO:0000256" key="2">
    <source>
        <dbReference type="ARBA" id="ARBA00023239"/>
    </source>
</evidence>
<dbReference type="PANTHER" id="PTHR48094">
    <property type="entry name" value="PROTEIN/NUCLEIC ACID DEGLYCASE DJ-1-RELATED"/>
    <property type="match status" value="1"/>
</dbReference>
<keyword evidence="6" id="KW-1185">Reference proteome</keyword>
<dbReference type="Gene3D" id="3.40.50.880">
    <property type="match status" value="1"/>
</dbReference>